<dbReference type="NCBIfam" id="NF033788">
    <property type="entry name" value="HTH_metalloreg"/>
    <property type="match status" value="1"/>
</dbReference>
<evidence type="ECO:0000259" key="4">
    <source>
        <dbReference type="PROSITE" id="PS50987"/>
    </source>
</evidence>
<dbReference type="Pfam" id="PF01022">
    <property type="entry name" value="HTH_5"/>
    <property type="match status" value="1"/>
</dbReference>
<dbReference type="InterPro" id="IPR036390">
    <property type="entry name" value="WH_DNA-bd_sf"/>
</dbReference>
<evidence type="ECO:0000313" key="5">
    <source>
        <dbReference type="EMBL" id="MDY8111147.1"/>
    </source>
</evidence>
<gene>
    <name evidence="5" type="ORF">U0C82_18680</name>
</gene>
<sequence>MHEFEAKAEEVAALLKAVANERRLMLLCKLLELGEANVGSLAEAVGLSQSALSQHLSVLREQGIVSYRRESQTLWYRIADERVVALFSTLQGLFCPPRDASAPMTGASDSSKPQATSNG</sequence>
<dbReference type="InterPro" id="IPR036388">
    <property type="entry name" value="WH-like_DNA-bd_sf"/>
</dbReference>
<dbReference type="PANTHER" id="PTHR33154">
    <property type="entry name" value="TRANSCRIPTIONAL REGULATOR, ARSR FAMILY"/>
    <property type="match status" value="1"/>
</dbReference>
<evidence type="ECO:0000256" key="2">
    <source>
        <dbReference type="ARBA" id="ARBA00023125"/>
    </source>
</evidence>
<dbReference type="InterPro" id="IPR051081">
    <property type="entry name" value="HTH_MetalResp_TranReg"/>
</dbReference>
<dbReference type="PRINTS" id="PR00778">
    <property type="entry name" value="HTHARSR"/>
</dbReference>
<feature type="domain" description="HTH arsR-type" evidence="4">
    <location>
        <begin position="3"/>
        <end position="98"/>
    </location>
</feature>
<keyword evidence="1" id="KW-0805">Transcription regulation</keyword>
<name>A0ABU5I7Q7_9HYPH</name>
<dbReference type="InterPro" id="IPR011991">
    <property type="entry name" value="ArsR-like_HTH"/>
</dbReference>
<keyword evidence="2" id="KW-0238">DNA-binding</keyword>
<dbReference type="SMART" id="SM00418">
    <property type="entry name" value="HTH_ARSR"/>
    <property type="match status" value="1"/>
</dbReference>
<accession>A0ABU5I7Q7</accession>
<dbReference type="PANTHER" id="PTHR33154:SF28">
    <property type="entry name" value="HTH-TYPE TRANSCRIPTIONAL REGULATOR YGAV-RELATED"/>
    <property type="match status" value="1"/>
</dbReference>
<dbReference type="SUPFAM" id="SSF46785">
    <property type="entry name" value="Winged helix' DNA-binding domain"/>
    <property type="match status" value="1"/>
</dbReference>
<proteinExistence type="predicted"/>
<keyword evidence="6" id="KW-1185">Reference proteome</keyword>
<dbReference type="Gene3D" id="1.10.10.10">
    <property type="entry name" value="Winged helix-like DNA-binding domain superfamily/Winged helix DNA-binding domain"/>
    <property type="match status" value="1"/>
</dbReference>
<dbReference type="EMBL" id="JAXLPB010000013">
    <property type="protein sequence ID" value="MDY8111147.1"/>
    <property type="molecule type" value="Genomic_DNA"/>
</dbReference>
<evidence type="ECO:0000256" key="3">
    <source>
        <dbReference type="ARBA" id="ARBA00023163"/>
    </source>
</evidence>
<evidence type="ECO:0000313" key="6">
    <source>
        <dbReference type="Proteomes" id="UP001294412"/>
    </source>
</evidence>
<dbReference type="Proteomes" id="UP001294412">
    <property type="component" value="Unassembled WGS sequence"/>
</dbReference>
<dbReference type="PROSITE" id="PS50987">
    <property type="entry name" value="HTH_ARSR_2"/>
    <property type="match status" value="1"/>
</dbReference>
<dbReference type="InterPro" id="IPR001845">
    <property type="entry name" value="HTH_ArsR_DNA-bd_dom"/>
</dbReference>
<dbReference type="CDD" id="cd00090">
    <property type="entry name" value="HTH_ARSR"/>
    <property type="match status" value="1"/>
</dbReference>
<evidence type="ECO:0000256" key="1">
    <source>
        <dbReference type="ARBA" id="ARBA00023015"/>
    </source>
</evidence>
<comment type="caution">
    <text evidence="5">The sequence shown here is derived from an EMBL/GenBank/DDBJ whole genome shotgun (WGS) entry which is preliminary data.</text>
</comment>
<reference evidence="5 6" key="1">
    <citation type="submission" date="2023-12" db="EMBL/GenBank/DDBJ databases">
        <title>Description of Novel Strain Fulvimarina sp. 2208YS6-2-32 isolated from Uroteuthis (Photololigo) edulis.</title>
        <authorList>
            <person name="Park J.-S."/>
        </authorList>
    </citation>
    <scope>NUCLEOTIDE SEQUENCE [LARGE SCALE GENOMIC DNA]</scope>
    <source>
        <strain evidence="5 6">2208YS6-2-32</strain>
    </source>
</reference>
<protein>
    <submittedName>
        <fullName evidence="5">Metalloregulator ArsR/SmtB family transcription factor</fullName>
    </submittedName>
</protein>
<organism evidence="5 6">
    <name type="scientific">Fulvimarina uroteuthidis</name>
    <dbReference type="NCBI Taxonomy" id="3098149"/>
    <lineage>
        <taxon>Bacteria</taxon>
        <taxon>Pseudomonadati</taxon>
        <taxon>Pseudomonadota</taxon>
        <taxon>Alphaproteobacteria</taxon>
        <taxon>Hyphomicrobiales</taxon>
        <taxon>Aurantimonadaceae</taxon>
        <taxon>Fulvimarina</taxon>
    </lineage>
</organism>
<dbReference type="RefSeq" id="WP_322189333.1">
    <property type="nucleotide sequence ID" value="NZ_JAXLPB010000013.1"/>
</dbReference>
<keyword evidence="3" id="KW-0804">Transcription</keyword>